<dbReference type="PANTHER" id="PTHR37844">
    <property type="entry name" value="SER/THR PROTEIN PHOSPHATASE SUPERFAMILY (AFU_ORTHOLOGUE AFUA_1G14840)"/>
    <property type="match status" value="1"/>
</dbReference>
<reference evidence="2" key="1">
    <citation type="submission" date="2022-10" db="EMBL/GenBank/DDBJ databases">
        <title>Novel sulphate-reducing endosymbionts in the free-living metamonad Anaeramoeba.</title>
        <authorList>
            <person name="Jerlstrom-Hultqvist J."/>
            <person name="Cepicka I."/>
            <person name="Gallot-Lavallee L."/>
            <person name="Salas-Leiva D."/>
            <person name="Curtis B.A."/>
            <person name="Zahonova K."/>
            <person name="Pipaliya S."/>
            <person name="Dacks J."/>
            <person name="Roger A.J."/>
        </authorList>
    </citation>
    <scope>NUCLEOTIDE SEQUENCE</scope>
    <source>
        <strain evidence="2">BMAN</strain>
    </source>
</reference>
<dbReference type="Proteomes" id="UP001149090">
    <property type="component" value="Unassembled WGS sequence"/>
</dbReference>
<comment type="caution">
    <text evidence="2">The sequence shown here is derived from an EMBL/GenBank/DDBJ whole genome shotgun (WGS) entry which is preliminary data.</text>
</comment>
<accession>A0A9Q0LU46</accession>
<feature type="domain" description="Calcineurin-like phosphoesterase" evidence="1">
    <location>
        <begin position="8"/>
        <end position="242"/>
    </location>
</feature>
<dbReference type="EMBL" id="JAPDFW010000053">
    <property type="protein sequence ID" value="KAJ5078574.1"/>
    <property type="molecule type" value="Genomic_DNA"/>
</dbReference>
<sequence length="278" mass="32248">MNETLIQICSDLHLEARPFDEKTLIPSADIICIAGDIESVTTEKTLKTFDEFFAKISTQFKHIFFVCGNHEFYNDPKEDPKKYVTIDETYEIVTETLKKYQNVHFLRNQVYVLNGIRFVGATLWSYIFEEKRDLISQCFSNFKLIYYFDEEKKKKLPMTPSHSSSIHAKELEWIKSQAIEAKKENQKCVVLTHYGPSFSLVPSDSEQSVNSPIGSSFVSDLDYIFSDPSFDAICLWVYGHTHFSRNMIIGNARVVSNQYGYPQEYEITNFKNKVIVKI</sequence>
<dbReference type="Gene3D" id="3.60.21.10">
    <property type="match status" value="1"/>
</dbReference>
<keyword evidence="3" id="KW-1185">Reference proteome</keyword>
<dbReference type="PANTHER" id="PTHR37844:SF2">
    <property type="entry name" value="SER_THR PROTEIN PHOSPHATASE SUPERFAMILY (AFU_ORTHOLOGUE AFUA_1G14840)"/>
    <property type="match status" value="1"/>
</dbReference>
<dbReference type="OrthoDB" id="550558at2759"/>
<dbReference type="Pfam" id="PF00149">
    <property type="entry name" value="Metallophos"/>
    <property type="match status" value="1"/>
</dbReference>
<dbReference type="GO" id="GO:0016787">
    <property type="term" value="F:hydrolase activity"/>
    <property type="evidence" value="ECO:0007669"/>
    <property type="project" value="InterPro"/>
</dbReference>
<dbReference type="SUPFAM" id="SSF56300">
    <property type="entry name" value="Metallo-dependent phosphatases"/>
    <property type="match status" value="1"/>
</dbReference>
<dbReference type="InterPro" id="IPR004843">
    <property type="entry name" value="Calcineurin-like_PHP"/>
</dbReference>
<dbReference type="AlphaFoldDB" id="A0A9Q0LU46"/>
<organism evidence="2 3">
    <name type="scientific">Anaeramoeba ignava</name>
    <name type="common">Anaerobic marine amoeba</name>
    <dbReference type="NCBI Taxonomy" id="1746090"/>
    <lineage>
        <taxon>Eukaryota</taxon>
        <taxon>Metamonada</taxon>
        <taxon>Anaeramoebidae</taxon>
        <taxon>Anaeramoeba</taxon>
    </lineage>
</organism>
<evidence type="ECO:0000313" key="3">
    <source>
        <dbReference type="Proteomes" id="UP001149090"/>
    </source>
</evidence>
<name>A0A9Q0LU46_ANAIG</name>
<dbReference type="OMA" id="CNPRGYI"/>
<evidence type="ECO:0000259" key="1">
    <source>
        <dbReference type="Pfam" id="PF00149"/>
    </source>
</evidence>
<dbReference type="InterPro" id="IPR029052">
    <property type="entry name" value="Metallo-depent_PP-like"/>
</dbReference>
<protein>
    <submittedName>
        <fullName evidence="2">Ser/thr protein phosphatase superfamily</fullName>
    </submittedName>
</protein>
<proteinExistence type="predicted"/>
<gene>
    <name evidence="2" type="ORF">M0811_04899</name>
</gene>
<evidence type="ECO:0000313" key="2">
    <source>
        <dbReference type="EMBL" id="KAJ5078574.1"/>
    </source>
</evidence>